<dbReference type="Gene3D" id="2.60.40.4070">
    <property type="match status" value="1"/>
</dbReference>
<dbReference type="SUPFAM" id="SSF110296">
    <property type="entry name" value="Oligoxyloglucan reducing end-specific cellobiohydrolase"/>
    <property type="match status" value="2"/>
</dbReference>
<feature type="domain" description="FlgD/Vpr Ig-like" evidence="1">
    <location>
        <begin position="642"/>
        <end position="703"/>
    </location>
</feature>
<dbReference type="NCBIfam" id="TIGR04183">
    <property type="entry name" value="Por_Secre_tail"/>
    <property type="match status" value="1"/>
</dbReference>
<dbReference type="InterPro" id="IPR025965">
    <property type="entry name" value="FlgD/Vpr_Ig-like"/>
</dbReference>
<dbReference type="Gene3D" id="2.130.10.10">
    <property type="entry name" value="YVTN repeat-like/Quinoprotein amine dehydrogenase"/>
    <property type="match status" value="4"/>
</dbReference>
<evidence type="ECO:0000259" key="1">
    <source>
        <dbReference type="Pfam" id="PF13860"/>
    </source>
</evidence>
<organism evidence="2 3">
    <name type="scientific">Eiseniibacteriota bacterium</name>
    <dbReference type="NCBI Taxonomy" id="2212470"/>
    <lineage>
        <taxon>Bacteria</taxon>
        <taxon>Candidatus Eiseniibacteriota</taxon>
    </lineage>
</organism>
<reference evidence="2" key="2">
    <citation type="journal article" date="2021" name="Microbiome">
        <title>Successional dynamics and alternative stable states in a saline activated sludge microbial community over 9 years.</title>
        <authorList>
            <person name="Wang Y."/>
            <person name="Ye J."/>
            <person name="Ju F."/>
            <person name="Liu L."/>
            <person name="Boyd J.A."/>
            <person name="Deng Y."/>
            <person name="Parks D.H."/>
            <person name="Jiang X."/>
            <person name="Yin X."/>
            <person name="Woodcroft B.J."/>
            <person name="Tyson G.W."/>
            <person name="Hugenholtz P."/>
            <person name="Polz M.F."/>
            <person name="Zhang T."/>
        </authorList>
    </citation>
    <scope>NUCLEOTIDE SEQUENCE</scope>
    <source>
        <strain evidence="2">HKST-UBA02</strain>
    </source>
</reference>
<proteinExistence type="predicted"/>
<comment type="caution">
    <text evidence="2">The sequence shown here is derived from an EMBL/GenBank/DDBJ whole genome shotgun (WGS) entry which is preliminary data.</text>
</comment>
<dbReference type="PANTHER" id="PTHR43739">
    <property type="entry name" value="XYLOGLUCANASE (EUROFUNG)"/>
    <property type="match status" value="1"/>
</dbReference>
<protein>
    <submittedName>
        <fullName evidence="2">T9SS type A sorting domain-containing protein</fullName>
    </submittedName>
</protein>
<evidence type="ECO:0000313" key="2">
    <source>
        <dbReference type="EMBL" id="MCA9758973.1"/>
    </source>
</evidence>
<accession>A0A956NJJ5</accession>
<dbReference type="InterPro" id="IPR026444">
    <property type="entry name" value="Secre_tail"/>
</dbReference>
<sequence length="718" mass="75613">SVSAIVIDPANADRMWIGTGEISLYQRPLVGTPGARASYGIGVLGSTDGGVTWHTTGLDWSMDQQRAVLAMKMSPTDSNVLYAATSEGVYKTTDAGTTWTNVHPVLMAMDVVVHPDGNTVYASHGQLGTPEAPDAGIYKSTNGGSTWTQLGGGLPTTDFGRTPLSMSSDGSTVFAGVSNATTREVTGLYRTTNGGSTWQLRDGSENWASGQAWYDNTIAVSPFDANRILCAGLEVYRSTSGGTNLTVVTNWAAGYEGVIPAGGPEGPDDYVHADQHAILWDPNNANVVYVACDGGIFRSTDAGSTWGGVNGGLRTTQFYNGFANGLAYTSTFLGLGGLQDNGTVLYSGSDSWSKVFGGDGGWCAIDPTNEDVLYEEYVYLNMFKSTDGGSSWNEVHGYSSGSANFIAPFVLCPSAPNTLYAGQLAIEKSTNGGASWSYGGGGSNWNDTPMASIGVSNLDANYVIGGTGNSSTSATMEVRRSTNGGANWTVATGLPDRYPTDFIYDPNDKTVVWATFSGYGTGHVFRSTDAGTTWSDVSGNLPDIPHQSIAVDPMNGDWAYVGTDLGVFRTQDGGATWSDFNSGIPIAMILDLVLHLDSRTLRAATFGNGVYEIVLPETSSSVDVVDGSATWLEASPNPFRAATTVQLSLAKTSSVDVAVYDATGRRIRSLVQGERPAGVIDATWDGLDANGVRVAAGVYFVRAVGPELSESRKITYLR</sequence>
<dbReference type="PANTHER" id="PTHR43739:SF5">
    <property type="entry name" value="EXO-ALPHA-SIALIDASE"/>
    <property type="match status" value="1"/>
</dbReference>
<dbReference type="EMBL" id="JAGQHS010000240">
    <property type="protein sequence ID" value="MCA9758973.1"/>
    <property type="molecule type" value="Genomic_DNA"/>
</dbReference>
<gene>
    <name evidence="2" type="ORF">KDA27_24470</name>
</gene>
<dbReference type="CDD" id="cd15482">
    <property type="entry name" value="Sialidase_non-viral"/>
    <property type="match status" value="1"/>
</dbReference>
<name>A0A956NJJ5_UNCEI</name>
<dbReference type="Pfam" id="PF13860">
    <property type="entry name" value="FlgD_ig"/>
    <property type="match status" value="1"/>
</dbReference>
<dbReference type="Proteomes" id="UP000739538">
    <property type="component" value="Unassembled WGS sequence"/>
</dbReference>
<reference evidence="2" key="1">
    <citation type="submission" date="2020-04" db="EMBL/GenBank/DDBJ databases">
        <authorList>
            <person name="Zhang T."/>
        </authorList>
    </citation>
    <scope>NUCLEOTIDE SEQUENCE</scope>
    <source>
        <strain evidence="2">HKST-UBA02</strain>
    </source>
</reference>
<evidence type="ECO:0000313" key="3">
    <source>
        <dbReference type="Proteomes" id="UP000739538"/>
    </source>
</evidence>
<dbReference type="GO" id="GO:0010411">
    <property type="term" value="P:xyloglucan metabolic process"/>
    <property type="evidence" value="ECO:0007669"/>
    <property type="project" value="TreeGrafter"/>
</dbReference>
<feature type="non-terminal residue" evidence="2">
    <location>
        <position position="1"/>
    </location>
</feature>
<dbReference type="InterPro" id="IPR015943">
    <property type="entry name" value="WD40/YVTN_repeat-like_dom_sf"/>
</dbReference>
<dbReference type="AlphaFoldDB" id="A0A956NJJ5"/>
<dbReference type="InterPro" id="IPR052025">
    <property type="entry name" value="Xyloglucanase_GH74"/>
</dbReference>